<feature type="domain" description="Ketosynthase family 3 (KS3)" evidence="4">
    <location>
        <begin position="1"/>
        <end position="361"/>
    </location>
</feature>
<name>A0A6G1K8Y4_9PLEO</name>
<dbReference type="EMBL" id="MU005771">
    <property type="protein sequence ID" value="KAF2708827.1"/>
    <property type="molecule type" value="Genomic_DNA"/>
</dbReference>
<evidence type="ECO:0000313" key="5">
    <source>
        <dbReference type="EMBL" id="KAF2708827.1"/>
    </source>
</evidence>
<evidence type="ECO:0000313" key="6">
    <source>
        <dbReference type="Proteomes" id="UP000799428"/>
    </source>
</evidence>
<dbReference type="Gene3D" id="3.30.70.3290">
    <property type="match status" value="1"/>
</dbReference>
<dbReference type="SUPFAM" id="SSF52151">
    <property type="entry name" value="FabD/lysophospholipase-like"/>
    <property type="match status" value="1"/>
</dbReference>
<dbReference type="InterPro" id="IPR050091">
    <property type="entry name" value="PKS_NRPS_Biosynth_Enz"/>
</dbReference>
<dbReference type="InterPro" id="IPR001227">
    <property type="entry name" value="Ac_transferase_dom_sf"/>
</dbReference>
<dbReference type="PROSITE" id="PS00606">
    <property type="entry name" value="KS3_1"/>
    <property type="match status" value="1"/>
</dbReference>
<keyword evidence="3" id="KW-0808">Transferase</keyword>
<keyword evidence="1" id="KW-0596">Phosphopantetheine</keyword>
<dbReference type="Gene3D" id="3.40.50.1820">
    <property type="entry name" value="alpha/beta hydrolase"/>
    <property type="match status" value="1"/>
</dbReference>
<dbReference type="Pfam" id="PF02801">
    <property type="entry name" value="Ketoacyl-synt_C"/>
    <property type="match status" value="1"/>
</dbReference>
<dbReference type="InterPro" id="IPR014031">
    <property type="entry name" value="Ketoacyl_synth_C"/>
</dbReference>
<sequence length="1017" mass="110903">MCFKEGCCTWKGYNWAIVLDVFNHLGGRLTTRGIVKLIRAIIPLVYHFRATFTELRHHPKTSIEGTNLIVFGDQMEDTKSHLQALLRTEHDALLASFINNSYSAIRAELFSGPSYAVDTACSSSLAAIHVACNVLWRNEADTMIVGGTNIITNPDFTAGLDKGHFLSRTGNCKTFDDEADGYCRGEGVGTVILKRLEDAILDGDNIKGVIANVCTNHSAESESITRPHLKAQRDIFTKVLDGLDPSHVSYVEMHGTGTQVGDATEMGSVLESIALNHGRHLRSDKHLVHVGSVKANVGHGEAAAGVTSLQRCQSDVLRIYNTAARNPYGRETGSSRGKSRDAKPSVIFAFTGQGGSYVGTGRDLYLNNSSFKTNIDRYNQIALNQGFSSFLPIIQDSNGDISSFDAITTQLAILGLQVALTKLWISWGVTPSAVVGHSLGHYAALVVGGVISKADALFVVGIRAQQLQEGCKPATHGMLAVRASSSSLALYLDGTGVEVACINGPQDTIFSSVRAAIELLHARLASDNIRGIMLDVPYAFHSSQVDGVLERFRAATSGIQFHSPQIPVLCGQIRKVVRKGEIFGSDHLVDHFRQSVDFVAAIEAAQTEKLVTNNTIFVEIGHNSTVTAMLLATLGNKCRAFPSLKKNQSNWSTMTAVLEALYMAGDSIRWDEYHRDFARKYTVIELPQYQWDLKSYWLQHVNDWSLRKGDGPEIRHIGRPSMLSTTIHSVLREDPVLVERPARPTTSIVIQQSTIAAAAAPSSTILFLFPDGSGSASSYTSLAQVSQNVTLIGLICPYRRDPAAMTISLTSLITSYVAEIRRRQPKGPYSLGGWSSGGIYAYRASQMLLDVGSEVRDLVLVDSPPPNEGLERLPERFYRHCAEVGIFAQIGGGGVADVMEEKMARKEPPGWLVPHFNATIDLLSTYHAEPLHSPRGMAMPKVSPCWAGQCALDGVRYAKLEHEEGDGEGIRFLSEQRTDFGSGKGAELIRGVECNVEVIRDWDHFNMMCSGHLGSLL</sequence>
<dbReference type="GO" id="GO:0004315">
    <property type="term" value="F:3-oxoacyl-[acyl-carrier-protein] synthase activity"/>
    <property type="evidence" value="ECO:0007669"/>
    <property type="project" value="InterPro"/>
</dbReference>
<dbReference type="InterPro" id="IPR016035">
    <property type="entry name" value="Acyl_Trfase/lysoPLipase"/>
</dbReference>
<evidence type="ECO:0000256" key="1">
    <source>
        <dbReference type="ARBA" id="ARBA00022450"/>
    </source>
</evidence>
<gene>
    <name evidence="5" type="ORF">K504DRAFT_455761</name>
</gene>
<evidence type="ECO:0000256" key="3">
    <source>
        <dbReference type="ARBA" id="ARBA00022679"/>
    </source>
</evidence>
<dbReference type="Gene3D" id="3.30.70.250">
    <property type="entry name" value="Malonyl-CoA ACP transacylase, ACP-binding"/>
    <property type="match status" value="1"/>
</dbReference>
<dbReference type="InterPro" id="IPR014030">
    <property type="entry name" value="Ketoacyl_synth_N"/>
</dbReference>
<keyword evidence="6" id="KW-1185">Reference proteome</keyword>
<dbReference type="GO" id="GO:0006633">
    <property type="term" value="P:fatty acid biosynthetic process"/>
    <property type="evidence" value="ECO:0007669"/>
    <property type="project" value="InterPro"/>
</dbReference>
<dbReference type="OrthoDB" id="4777779at2759"/>
<dbReference type="GO" id="GO:0004312">
    <property type="term" value="F:fatty acid synthase activity"/>
    <property type="evidence" value="ECO:0007669"/>
    <property type="project" value="TreeGrafter"/>
</dbReference>
<keyword evidence="2" id="KW-0597">Phosphoprotein</keyword>
<dbReference type="PROSITE" id="PS52004">
    <property type="entry name" value="KS3_2"/>
    <property type="match status" value="1"/>
</dbReference>
<dbReference type="Gene3D" id="1.10.287.1960">
    <property type="match status" value="1"/>
</dbReference>
<dbReference type="PANTHER" id="PTHR43775">
    <property type="entry name" value="FATTY ACID SYNTHASE"/>
    <property type="match status" value="1"/>
</dbReference>
<dbReference type="InterPro" id="IPR029058">
    <property type="entry name" value="AB_hydrolase_fold"/>
</dbReference>
<dbReference type="InterPro" id="IPR016036">
    <property type="entry name" value="Malonyl_transacylase_ACP-bd"/>
</dbReference>
<reference evidence="5" key="1">
    <citation type="journal article" date="2020" name="Stud. Mycol.">
        <title>101 Dothideomycetes genomes: a test case for predicting lifestyles and emergence of pathogens.</title>
        <authorList>
            <person name="Haridas S."/>
            <person name="Albert R."/>
            <person name="Binder M."/>
            <person name="Bloem J."/>
            <person name="Labutti K."/>
            <person name="Salamov A."/>
            <person name="Andreopoulos B."/>
            <person name="Baker S."/>
            <person name="Barry K."/>
            <person name="Bills G."/>
            <person name="Bluhm B."/>
            <person name="Cannon C."/>
            <person name="Castanera R."/>
            <person name="Culley D."/>
            <person name="Daum C."/>
            <person name="Ezra D."/>
            <person name="Gonzalez J."/>
            <person name="Henrissat B."/>
            <person name="Kuo A."/>
            <person name="Liang C."/>
            <person name="Lipzen A."/>
            <person name="Lutzoni F."/>
            <person name="Magnuson J."/>
            <person name="Mondo S."/>
            <person name="Nolan M."/>
            <person name="Ohm R."/>
            <person name="Pangilinan J."/>
            <person name="Park H.-J."/>
            <person name="Ramirez L."/>
            <person name="Alfaro M."/>
            <person name="Sun H."/>
            <person name="Tritt A."/>
            <person name="Yoshinaga Y."/>
            <person name="Zwiers L.-H."/>
            <person name="Turgeon B."/>
            <person name="Goodwin S."/>
            <person name="Spatafora J."/>
            <person name="Crous P."/>
            <person name="Grigoriev I."/>
        </authorList>
    </citation>
    <scope>NUCLEOTIDE SEQUENCE</scope>
    <source>
        <strain evidence="5">CBS 279.74</strain>
    </source>
</reference>
<dbReference type="Pfam" id="PF00698">
    <property type="entry name" value="Acyl_transf_1"/>
    <property type="match status" value="1"/>
</dbReference>
<dbReference type="InterPro" id="IPR018201">
    <property type="entry name" value="Ketoacyl_synth_AS"/>
</dbReference>
<dbReference type="InterPro" id="IPR014043">
    <property type="entry name" value="Acyl_transferase_dom"/>
</dbReference>
<dbReference type="SUPFAM" id="SSF55048">
    <property type="entry name" value="Probable ACP-binding domain of malonyl-CoA ACP transacylase"/>
    <property type="match status" value="1"/>
</dbReference>
<dbReference type="InterPro" id="IPR016039">
    <property type="entry name" value="Thiolase-like"/>
</dbReference>
<dbReference type="SUPFAM" id="SSF53474">
    <property type="entry name" value="alpha/beta-Hydrolases"/>
    <property type="match status" value="1"/>
</dbReference>
<dbReference type="SMART" id="SM00827">
    <property type="entry name" value="PKS_AT"/>
    <property type="match status" value="1"/>
</dbReference>
<dbReference type="CDD" id="cd00833">
    <property type="entry name" value="PKS"/>
    <property type="match status" value="1"/>
</dbReference>
<protein>
    <submittedName>
        <fullName evidence="5">FabD/lysophospholipase-like protein</fullName>
    </submittedName>
</protein>
<dbReference type="Gene3D" id="3.40.47.10">
    <property type="match status" value="1"/>
</dbReference>
<dbReference type="GO" id="GO:0044550">
    <property type="term" value="P:secondary metabolite biosynthetic process"/>
    <property type="evidence" value="ECO:0007669"/>
    <property type="project" value="TreeGrafter"/>
</dbReference>
<dbReference type="SMART" id="SM00825">
    <property type="entry name" value="PKS_KS"/>
    <property type="match status" value="1"/>
</dbReference>
<dbReference type="Proteomes" id="UP000799428">
    <property type="component" value="Unassembled WGS sequence"/>
</dbReference>
<proteinExistence type="predicted"/>
<accession>A0A6G1K8Y4</accession>
<evidence type="ECO:0000256" key="2">
    <source>
        <dbReference type="ARBA" id="ARBA00022553"/>
    </source>
</evidence>
<evidence type="ECO:0000259" key="4">
    <source>
        <dbReference type="PROSITE" id="PS52004"/>
    </source>
</evidence>
<dbReference type="AlphaFoldDB" id="A0A6G1K8Y4"/>
<dbReference type="Pfam" id="PF00975">
    <property type="entry name" value="Thioesterase"/>
    <property type="match status" value="1"/>
</dbReference>
<dbReference type="Pfam" id="PF00109">
    <property type="entry name" value="ketoacyl-synt"/>
    <property type="match status" value="1"/>
</dbReference>
<dbReference type="InterPro" id="IPR020841">
    <property type="entry name" value="PKS_Beta-ketoAc_synthase_dom"/>
</dbReference>
<dbReference type="PANTHER" id="PTHR43775:SF40">
    <property type="entry name" value="NORSOLORINIC ACID SYNTHASE STCA"/>
    <property type="match status" value="1"/>
</dbReference>
<dbReference type="SUPFAM" id="SSF53901">
    <property type="entry name" value="Thiolase-like"/>
    <property type="match status" value="1"/>
</dbReference>
<dbReference type="Gene3D" id="3.40.366.10">
    <property type="entry name" value="Malonyl-Coenzyme A Acyl Carrier Protein, domain 2"/>
    <property type="match status" value="1"/>
</dbReference>
<organism evidence="5 6">
    <name type="scientific">Pleomassaria siparia CBS 279.74</name>
    <dbReference type="NCBI Taxonomy" id="1314801"/>
    <lineage>
        <taxon>Eukaryota</taxon>
        <taxon>Fungi</taxon>
        <taxon>Dikarya</taxon>
        <taxon>Ascomycota</taxon>
        <taxon>Pezizomycotina</taxon>
        <taxon>Dothideomycetes</taxon>
        <taxon>Pleosporomycetidae</taxon>
        <taxon>Pleosporales</taxon>
        <taxon>Pleomassariaceae</taxon>
        <taxon>Pleomassaria</taxon>
    </lineage>
</organism>
<dbReference type="InterPro" id="IPR001031">
    <property type="entry name" value="Thioesterase"/>
</dbReference>